<reference evidence="4 5" key="1">
    <citation type="submission" date="2024-01" db="EMBL/GenBank/DDBJ databases">
        <title>The genomes of 5 underutilized Papilionoideae crops provide insights into root nodulation and disease resistanc.</title>
        <authorList>
            <person name="Yuan L."/>
        </authorList>
    </citation>
    <scope>NUCLEOTIDE SEQUENCE [LARGE SCALE GENOMIC DNA]</scope>
    <source>
        <strain evidence="4">ZHUSHIDOU_FW_LH</strain>
        <tissue evidence="4">Leaf</tissue>
    </source>
</reference>
<evidence type="ECO:0000256" key="2">
    <source>
        <dbReference type="SAM" id="MobiDB-lite"/>
    </source>
</evidence>
<dbReference type="GO" id="GO:0008270">
    <property type="term" value="F:zinc ion binding"/>
    <property type="evidence" value="ECO:0007669"/>
    <property type="project" value="UniProtKB-KW"/>
</dbReference>
<evidence type="ECO:0000313" key="5">
    <source>
        <dbReference type="Proteomes" id="UP001372338"/>
    </source>
</evidence>
<keyword evidence="1" id="KW-0863">Zinc-finger</keyword>
<keyword evidence="1" id="KW-0479">Metal-binding</keyword>
<dbReference type="EMBL" id="JAYWIO010000004">
    <property type="protein sequence ID" value="KAK7267263.1"/>
    <property type="molecule type" value="Genomic_DNA"/>
</dbReference>
<name>A0AAN9I4K3_CROPI</name>
<feature type="domain" description="CCHC-type" evidence="3">
    <location>
        <begin position="17"/>
        <end position="32"/>
    </location>
</feature>
<dbReference type="AlphaFoldDB" id="A0AAN9I4K3"/>
<gene>
    <name evidence="4" type="ORF">RIF29_19930</name>
</gene>
<dbReference type="Proteomes" id="UP001372338">
    <property type="component" value="Unassembled WGS sequence"/>
</dbReference>
<dbReference type="PROSITE" id="PS50158">
    <property type="entry name" value="ZF_CCHC"/>
    <property type="match status" value="1"/>
</dbReference>
<evidence type="ECO:0000313" key="4">
    <source>
        <dbReference type="EMBL" id="KAK7267263.1"/>
    </source>
</evidence>
<keyword evidence="1" id="KW-0862">Zinc</keyword>
<sequence length="69" mass="7679">MLGAPRKNNFGTKKRHCSNCSRTGHTIRRCPNPVHKEYKSTKDADNFVSESQESSISADSVVATIHFIS</sequence>
<feature type="region of interest" description="Disordered" evidence="2">
    <location>
        <begin position="1"/>
        <end position="25"/>
    </location>
</feature>
<protein>
    <recommendedName>
        <fullName evidence="3">CCHC-type domain-containing protein</fullName>
    </recommendedName>
</protein>
<comment type="caution">
    <text evidence="4">The sequence shown here is derived from an EMBL/GenBank/DDBJ whole genome shotgun (WGS) entry which is preliminary data.</text>
</comment>
<keyword evidence="5" id="KW-1185">Reference proteome</keyword>
<proteinExistence type="predicted"/>
<dbReference type="InterPro" id="IPR036875">
    <property type="entry name" value="Znf_CCHC_sf"/>
</dbReference>
<dbReference type="InterPro" id="IPR001878">
    <property type="entry name" value="Znf_CCHC"/>
</dbReference>
<evidence type="ECO:0000256" key="1">
    <source>
        <dbReference type="PROSITE-ProRule" id="PRU00047"/>
    </source>
</evidence>
<accession>A0AAN9I4K3</accession>
<dbReference type="Gene3D" id="4.10.60.10">
    <property type="entry name" value="Zinc finger, CCHC-type"/>
    <property type="match status" value="1"/>
</dbReference>
<evidence type="ECO:0000259" key="3">
    <source>
        <dbReference type="PROSITE" id="PS50158"/>
    </source>
</evidence>
<dbReference type="SUPFAM" id="SSF57756">
    <property type="entry name" value="Retrovirus zinc finger-like domains"/>
    <property type="match status" value="1"/>
</dbReference>
<organism evidence="4 5">
    <name type="scientific">Crotalaria pallida</name>
    <name type="common">Smooth rattlebox</name>
    <name type="synonym">Crotalaria striata</name>
    <dbReference type="NCBI Taxonomy" id="3830"/>
    <lineage>
        <taxon>Eukaryota</taxon>
        <taxon>Viridiplantae</taxon>
        <taxon>Streptophyta</taxon>
        <taxon>Embryophyta</taxon>
        <taxon>Tracheophyta</taxon>
        <taxon>Spermatophyta</taxon>
        <taxon>Magnoliopsida</taxon>
        <taxon>eudicotyledons</taxon>
        <taxon>Gunneridae</taxon>
        <taxon>Pentapetalae</taxon>
        <taxon>rosids</taxon>
        <taxon>fabids</taxon>
        <taxon>Fabales</taxon>
        <taxon>Fabaceae</taxon>
        <taxon>Papilionoideae</taxon>
        <taxon>50 kb inversion clade</taxon>
        <taxon>genistoids sensu lato</taxon>
        <taxon>core genistoids</taxon>
        <taxon>Crotalarieae</taxon>
        <taxon>Crotalaria</taxon>
    </lineage>
</organism>
<dbReference type="GO" id="GO:0003676">
    <property type="term" value="F:nucleic acid binding"/>
    <property type="evidence" value="ECO:0007669"/>
    <property type="project" value="InterPro"/>
</dbReference>